<dbReference type="GeneID" id="27357185"/>
<gene>
    <name evidence="9" type="ORF">PV06_05111</name>
</gene>
<evidence type="ECO:0000313" key="10">
    <source>
        <dbReference type="Proteomes" id="UP000053342"/>
    </source>
</evidence>
<dbReference type="PROSITE" id="PS50082">
    <property type="entry name" value="WD_REPEATS_2"/>
    <property type="match status" value="2"/>
</dbReference>
<dbReference type="PANTHER" id="PTHR19854">
    <property type="entry name" value="TRANSDUCIN BETA-LIKE 3"/>
    <property type="match status" value="1"/>
</dbReference>
<evidence type="ECO:0000256" key="6">
    <source>
        <dbReference type="ARBA" id="ARBA00040563"/>
    </source>
</evidence>
<evidence type="ECO:0000256" key="8">
    <source>
        <dbReference type="SAM" id="MobiDB-lite"/>
    </source>
</evidence>
<dbReference type="Proteomes" id="UP000053342">
    <property type="component" value="Unassembled WGS sequence"/>
</dbReference>
<dbReference type="PANTHER" id="PTHR19854:SF1">
    <property type="entry name" value="GUANINE NUCLEOTIDE-BINDING PROTEIN SUBUNIT BETA-LIKE PROTEIN 1"/>
    <property type="match status" value="1"/>
</dbReference>
<evidence type="ECO:0000256" key="1">
    <source>
        <dbReference type="ARBA" id="ARBA00022574"/>
    </source>
</evidence>
<dbReference type="HOGENOM" id="CLU_041940_0_1_1"/>
<dbReference type="InterPro" id="IPR019775">
    <property type="entry name" value="WD40_repeat_CS"/>
</dbReference>
<feature type="region of interest" description="Disordered" evidence="8">
    <location>
        <begin position="268"/>
        <end position="287"/>
    </location>
</feature>
<dbReference type="InterPro" id="IPR015943">
    <property type="entry name" value="WD40/YVTN_repeat-like_dom_sf"/>
</dbReference>
<dbReference type="RefSeq" id="XP_016264288.1">
    <property type="nucleotide sequence ID" value="XM_016406082.1"/>
</dbReference>
<dbReference type="SMART" id="SM00320">
    <property type="entry name" value="WD40"/>
    <property type="match status" value="6"/>
</dbReference>
<dbReference type="Pfam" id="PF00400">
    <property type="entry name" value="WD40"/>
    <property type="match status" value="4"/>
</dbReference>
<evidence type="ECO:0000313" key="9">
    <source>
        <dbReference type="EMBL" id="KIW44072.1"/>
    </source>
</evidence>
<dbReference type="OrthoDB" id="7668193at2759"/>
<accession>A0A0D2C2T3</accession>
<organism evidence="9 10">
    <name type="scientific">Exophiala oligosperma</name>
    <dbReference type="NCBI Taxonomy" id="215243"/>
    <lineage>
        <taxon>Eukaryota</taxon>
        <taxon>Fungi</taxon>
        <taxon>Dikarya</taxon>
        <taxon>Ascomycota</taxon>
        <taxon>Pezizomycotina</taxon>
        <taxon>Eurotiomycetes</taxon>
        <taxon>Chaetothyriomycetidae</taxon>
        <taxon>Chaetothyriales</taxon>
        <taxon>Herpotrichiellaceae</taxon>
        <taxon>Exophiala</taxon>
    </lineage>
</organism>
<feature type="repeat" description="WD" evidence="7">
    <location>
        <begin position="387"/>
        <end position="402"/>
    </location>
</feature>
<evidence type="ECO:0000256" key="3">
    <source>
        <dbReference type="ARBA" id="ARBA00037338"/>
    </source>
</evidence>
<dbReference type="VEuPathDB" id="FungiDB:PV06_05111"/>
<dbReference type="Gene3D" id="2.130.10.10">
    <property type="entry name" value="YVTN repeat-like/Quinoprotein amine dehydrogenase"/>
    <property type="match status" value="3"/>
</dbReference>
<keyword evidence="10" id="KW-1185">Reference proteome</keyword>
<reference evidence="9 10" key="1">
    <citation type="submission" date="2015-01" db="EMBL/GenBank/DDBJ databases">
        <title>The Genome Sequence of Exophiala oligosperma CBS72588.</title>
        <authorList>
            <consortium name="The Broad Institute Genomics Platform"/>
            <person name="Cuomo C."/>
            <person name="de Hoog S."/>
            <person name="Gorbushina A."/>
            <person name="Stielow B."/>
            <person name="Teixiera M."/>
            <person name="Abouelleil A."/>
            <person name="Chapman S.B."/>
            <person name="Priest M."/>
            <person name="Young S.K."/>
            <person name="Wortman J."/>
            <person name="Nusbaum C."/>
            <person name="Birren B."/>
        </authorList>
    </citation>
    <scope>NUCLEOTIDE SEQUENCE [LARGE SCALE GENOMIC DNA]</scope>
    <source>
        <strain evidence="9 10">CBS 72588</strain>
    </source>
</reference>
<name>A0A0D2C2T3_9EURO</name>
<sequence>MDRPAVPTYILRGHDAPIHALRFYSRNAYLASGDSEGWLIIWSLATKRPVAVWKGHEGAVMCIRHWTHKRLVSHGRDHKLRVWQVQDEDLADLTTNLPGDKSSVDRREPWLLHSISVNALNFCAFSMCSELPGRTSRPETEAQLVASPNGLDSGGIDIFQLPSERRVSQIASAQDSPTGMVMAVSIFHDNAKSRLLVVSGYEDGRVMVHVRTGNFDKEGGWQKVTSSKLRPGSQPILSLEISPSRDYFITSGVDSWIAKYPLDLPDGMAGESRETDRSSSIKTKHAGQQGLSIRSDGKIFATAGWDARIRVYSTRTMKELAVLQWHQQGCYATSFADLDLEANDLAAPTEYTGSDLSTQSNEILARPTALDIIKRKREEKARSIHWLAAGGKDGKISLWNIY</sequence>
<dbReference type="EMBL" id="KN847335">
    <property type="protein sequence ID" value="KIW44072.1"/>
    <property type="molecule type" value="Genomic_DNA"/>
</dbReference>
<dbReference type="AlphaFoldDB" id="A0A0D2C2T3"/>
<protein>
    <recommendedName>
        <fullName evidence="6">ASTRA-associated protein 1</fullName>
    </recommendedName>
</protein>
<dbReference type="SUPFAM" id="SSF50978">
    <property type="entry name" value="WD40 repeat-like"/>
    <property type="match status" value="1"/>
</dbReference>
<dbReference type="STRING" id="215243.A0A0D2C2T3"/>
<dbReference type="InterPro" id="IPR036322">
    <property type="entry name" value="WD40_repeat_dom_sf"/>
</dbReference>
<comment type="function">
    <text evidence="3">Component of the ASTRA complex involved in chromatin remodeling.</text>
</comment>
<evidence type="ECO:0000256" key="5">
    <source>
        <dbReference type="ARBA" id="ARBA00038749"/>
    </source>
</evidence>
<keyword evidence="1 7" id="KW-0853">WD repeat</keyword>
<comment type="subunit">
    <text evidence="5">Component of the ASTRA chromatin remodeling machinery complex.</text>
</comment>
<comment type="similarity">
    <text evidence="4">Belongs to the WD repeat ASA1 family.</text>
</comment>
<keyword evidence="2" id="KW-0677">Repeat</keyword>
<evidence type="ECO:0000256" key="2">
    <source>
        <dbReference type="ARBA" id="ARBA00022737"/>
    </source>
</evidence>
<dbReference type="InterPro" id="IPR001680">
    <property type="entry name" value="WD40_rpt"/>
</dbReference>
<evidence type="ECO:0000256" key="4">
    <source>
        <dbReference type="ARBA" id="ARBA00037931"/>
    </source>
</evidence>
<dbReference type="PROSITE" id="PS00678">
    <property type="entry name" value="WD_REPEATS_1"/>
    <property type="match status" value="1"/>
</dbReference>
<proteinExistence type="inferred from homology"/>
<feature type="repeat" description="WD" evidence="7">
    <location>
        <begin position="11"/>
        <end position="52"/>
    </location>
</feature>
<dbReference type="PROSITE" id="PS50294">
    <property type="entry name" value="WD_REPEATS_REGION"/>
    <property type="match status" value="1"/>
</dbReference>
<evidence type="ECO:0000256" key="7">
    <source>
        <dbReference type="PROSITE-ProRule" id="PRU00221"/>
    </source>
</evidence>